<name>A0A2X2ITH7_SPHMU</name>
<evidence type="ECO:0008006" key="3">
    <source>
        <dbReference type="Google" id="ProtNLM"/>
    </source>
</evidence>
<dbReference type="Proteomes" id="UP000251241">
    <property type="component" value="Unassembled WGS sequence"/>
</dbReference>
<sequence>MKLNRYHSSYHKTFCAAIIIILLSSLHLRAQQPSKLVAYVGIVNPIVSLSSGTITPNFKDSYQVGMPTGINILREGHLGFSLEMVPYIKIASGNSKMSNFLFHPGVLFPIGKEFTFIARAAFETSGRYGLTPVLSKVITHGQAGKLFLATPFPVRFGNEQKISIAAAFQFGYIF</sequence>
<dbReference type="EMBL" id="UAUU01000008">
    <property type="protein sequence ID" value="SPZ85537.1"/>
    <property type="molecule type" value="Genomic_DNA"/>
</dbReference>
<proteinExistence type="predicted"/>
<protein>
    <recommendedName>
        <fullName evidence="3">Outer membrane protein beta-barrel domain-containing protein</fullName>
    </recommendedName>
</protein>
<reference evidence="1 2" key="1">
    <citation type="submission" date="2018-06" db="EMBL/GenBank/DDBJ databases">
        <authorList>
            <consortium name="Pathogen Informatics"/>
            <person name="Doyle S."/>
        </authorList>
    </citation>
    <scope>NUCLEOTIDE SEQUENCE [LARGE SCALE GENOMIC DNA]</scope>
    <source>
        <strain evidence="1 2">NCTC11343</strain>
    </source>
</reference>
<accession>A0A2X2ITH7</accession>
<gene>
    <name evidence="1" type="ORF">NCTC11343_02099</name>
</gene>
<dbReference type="RefSeq" id="WP_070568796.1">
    <property type="nucleotide sequence ID" value="NZ_CP069793.1"/>
</dbReference>
<evidence type="ECO:0000313" key="2">
    <source>
        <dbReference type="Proteomes" id="UP000251241"/>
    </source>
</evidence>
<dbReference type="AlphaFoldDB" id="A0A2X2ITH7"/>
<dbReference type="GeneID" id="97181131"/>
<evidence type="ECO:0000313" key="1">
    <source>
        <dbReference type="EMBL" id="SPZ85537.1"/>
    </source>
</evidence>
<organism evidence="1 2">
    <name type="scientific">Sphingobacterium multivorum</name>
    <dbReference type="NCBI Taxonomy" id="28454"/>
    <lineage>
        <taxon>Bacteria</taxon>
        <taxon>Pseudomonadati</taxon>
        <taxon>Bacteroidota</taxon>
        <taxon>Sphingobacteriia</taxon>
        <taxon>Sphingobacteriales</taxon>
        <taxon>Sphingobacteriaceae</taxon>
        <taxon>Sphingobacterium</taxon>
    </lineage>
</organism>